<keyword evidence="5" id="KW-0964">Secreted</keyword>
<dbReference type="GO" id="GO:0016787">
    <property type="term" value="F:hydrolase activity"/>
    <property type="evidence" value="ECO:0007669"/>
    <property type="project" value="UniProtKB-KW"/>
</dbReference>
<dbReference type="InterPro" id="IPR017853">
    <property type="entry name" value="GH"/>
</dbReference>
<evidence type="ECO:0000256" key="4">
    <source>
        <dbReference type="ARBA" id="ARBA00022512"/>
    </source>
</evidence>
<evidence type="ECO:0000256" key="2">
    <source>
        <dbReference type="ARBA" id="ARBA00004236"/>
    </source>
</evidence>
<evidence type="ECO:0000256" key="8">
    <source>
        <dbReference type="ARBA" id="ARBA00023136"/>
    </source>
</evidence>
<keyword evidence="6" id="KW-0732">Signal</keyword>
<evidence type="ECO:0000256" key="12">
    <source>
        <dbReference type="ARBA" id="ARBA00023326"/>
    </source>
</evidence>
<evidence type="ECO:0000256" key="13">
    <source>
        <dbReference type="ARBA" id="ARBA00037649"/>
    </source>
</evidence>
<evidence type="ECO:0000256" key="7">
    <source>
        <dbReference type="ARBA" id="ARBA00022801"/>
    </source>
</evidence>
<dbReference type="PANTHER" id="PTHR16631:SF17">
    <property type="entry name" value="GLUCAN ENDO-1,3-BETA-GLUCOSIDASE BTGC"/>
    <property type="match status" value="1"/>
</dbReference>
<gene>
    <name evidence="16" type="ORF">EYC98_04735</name>
</gene>
<evidence type="ECO:0000256" key="1">
    <source>
        <dbReference type="ARBA" id="ARBA00004191"/>
    </source>
</evidence>
<evidence type="ECO:0000256" key="10">
    <source>
        <dbReference type="ARBA" id="ARBA00023277"/>
    </source>
</evidence>
<keyword evidence="7 16" id="KW-0378">Hydrolase</keyword>
<evidence type="ECO:0000256" key="14">
    <source>
        <dbReference type="ARBA" id="ARBA00042373"/>
    </source>
</evidence>
<evidence type="ECO:0000256" key="11">
    <source>
        <dbReference type="ARBA" id="ARBA00023316"/>
    </source>
</evidence>
<comment type="subcellular location">
    <subcellularLocation>
        <location evidence="2">Cell membrane</location>
    </subcellularLocation>
    <subcellularLocation>
        <location evidence="1">Secreted</location>
        <location evidence="1">Cell wall</location>
    </subcellularLocation>
</comment>
<dbReference type="SUPFAM" id="SSF51445">
    <property type="entry name" value="(Trans)glycosidases"/>
    <property type="match status" value="1"/>
</dbReference>
<keyword evidence="4" id="KW-0134">Cell wall</keyword>
<dbReference type="InterPro" id="IPR000490">
    <property type="entry name" value="Glyco_hydro_17"/>
</dbReference>
<dbReference type="PANTHER" id="PTHR16631">
    <property type="entry name" value="GLUCAN 1,3-BETA-GLUCOSIDASE"/>
    <property type="match status" value="1"/>
</dbReference>
<dbReference type="EMBL" id="SHNN01000001">
    <property type="protein sequence ID" value="MCX2980171.1"/>
    <property type="molecule type" value="Genomic_DNA"/>
</dbReference>
<keyword evidence="9" id="KW-0325">Glycoprotein</keyword>
<keyword evidence="17" id="KW-1185">Reference proteome</keyword>
<evidence type="ECO:0000313" key="17">
    <source>
        <dbReference type="Proteomes" id="UP001143362"/>
    </source>
</evidence>
<sequence>METTMHNNDKNWADSGNAICYSGYRAGQSPVHGIFPSALEIGEDLALLQPRWKFLRLYDCTAHAETVLQVIEEQQLDFKVMLGANMTAESSNPNCPWGAHFDEETLASNRIANDREIDRLIALSLRYPDVVFSVSIGNEASVDWSDHLVPVERLVAQTRRLKSAITQPVTFCENYVPWTNKLEPLARELDFISVHTYPVWEYQSIEHAMAFTQQNLQAVIDKNPDKPIVITEAGWTTASNGRGIEPNNASQQLQAIYCRELLNWSREAGILTFIFEAFDESWKGSEDPLEPEKHWGLWTEDRQPKLALQTLFANQG</sequence>
<keyword evidence="11" id="KW-0961">Cell wall biogenesis/degradation</keyword>
<comment type="caution">
    <text evidence="16">The sequence shown here is derived from an EMBL/GenBank/DDBJ whole genome shotgun (WGS) entry which is preliminary data.</text>
</comment>
<evidence type="ECO:0000256" key="9">
    <source>
        <dbReference type="ARBA" id="ARBA00023180"/>
    </source>
</evidence>
<keyword evidence="10" id="KW-0119">Carbohydrate metabolism</keyword>
<protein>
    <recommendedName>
        <fullName evidence="15">Endo-1,3-beta-glucanase btgC</fullName>
    </recommendedName>
    <alternativeName>
        <fullName evidence="14">Laminarinase btgC</fullName>
    </alternativeName>
</protein>
<keyword evidence="12" id="KW-0624">Polysaccharide degradation</keyword>
<proteinExistence type="predicted"/>
<dbReference type="Gene3D" id="3.20.20.80">
    <property type="entry name" value="Glycosidases"/>
    <property type="match status" value="1"/>
</dbReference>
<organism evidence="16 17">
    <name type="scientific">Candidatus Litorirhabdus singularis</name>
    <dbReference type="NCBI Taxonomy" id="2518993"/>
    <lineage>
        <taxon>Bacteria</taxon>
        <taxon>Pseudomonadati</taxon>
        <taxon>Pseudomonadota</taxon>
        <taxon>Gammaproteobacteria</taxon>
        <taxon>Cellvibrionales</taxon>
        <taxon>Halieaceae</taxon>
        <taxon>Candidatus Litorirhabdus</taxon>
    </lineage>
</organism>
<dbReference type="Proteomes" id="UP001143362">
    <property type="component" value="Unassembled WGS sequence"/>
</dbReference>
<evidence type="ECO:0000256" key="15">
    <source>
        <dbReference type="ARBA" id="ARBA00043078"/>
    </source>
</evidence>
<dbReference type="InterPro" id="IPR050732">
    <property type="entry name" value="Beta-glucan_modifiers"/>
</dbReference>
<evidence type="ECO:0000256" key="3">
    <source>
        <dbReference type="ARBA" id="ARBA00022475"/>
    </source>
</evidence>
<dbReference type="Pfam" id="PF00332">
    <property type="entry name" value="Glyco_hydro_17"/>
    <property type="match status" value="1"/>
</dbReference>
<evidence type="ECO:0000313" key="16">
    <source>
        <dbReference type="EMBL" id="MCX2980171.1"/>
    </source>
</evidence>
<evidence type="ECO:0000256" key="5">
    <source>
        <dbReference type="ARBA" id="ARBA00022525"/>
    </source>
</evidence>
<keyword evidence="3" id="KW-1003">Cell membrane</keyword>
<name>A0ABT3TCZ5_9GAMM</name>
<keyword evidence="8" id="KW-0472">Membrane</keyword>
<accession>A0ABT3TCZ5</accession>
<comment type="function">
    <text evidence="13">Glucanases play a role in cell expansion during growth, in cell-cell fusion during mating, and in spore release during sporulation. This enzyme may be involved in beta-glucan degradation. Active on laminarin and lichenan.</text>
</comment>
<reference evidence="16" key="1">
    <citation type="submission" date="2019-02" db="EMBL/GenBank/DDBJ databases">
        <authorList>
            <person name="Li S.-H."/>
        </authorList>
    </citation>
    <scope>NUCLEOTIDE SEQUENCE</scope>
    <source>
        <strain evidence="16">IMCC14734</strain>
    </source>
</reference>
<evidence type="ECO:0000256" key="6">
    <source>
        <dbReference type="ARBA" id="ARBA00022729"/>
    </source>
</evidence>